<protein>
    <submittedName>
        <fullName evidence="5">Type II secretion system protein E (GspE)</fullName>
    </submittedName>
</protein>
<evidence type="ECO:0000256" key="2">
    <source>
        <dbReference type="ARBA" id="ARBA00022741"/>
    </source>
</evidence>
<accession>A0A0G1W7V8</accession>
<dbReference type="InterPro" id="IPR037257">
    <property type="entry name" value="T2SS_E_N_sf"/>
</dbReference>
<dbReference type="Pfam" id="PF05157">
    <property type="entry name" value="MshEN"/>
    <property type="match status" value="1"/>
</dbReference>
<gene>
    <name evidence="5" type="ORF">UY55_C0003G0073</name>
</gene>
<dbReference type="GO" id="GO:0005886">
    <property type="term" value="C:plasma membrane"/>
    <property type="evidence" value="ECO:0007669"/>
    <property type="project" value="TreeGrafter"/>
</dbReference>
<proteinExistence type="inferred from homology"/>
<dbReference type="InterPro" id="IPR001482">
    <property type="entry name" value="T2SS/T4SS_dom"/>
</dbReference>
<dbReference type="InterPro" id="IPR007831">
    <property type="entry name" value="T2SS_GspE_N"/>
</dbReference>
<dbReference type="Proteomes" id="UP000034224">
    <property type="component" value="Unassembled WGS sequence"/>
</dbReference>
<dbReference type="InterPro" id="IPR027417">
    <property type="entry name" value="P-loop_NTPase"/>
</dbReference>
<keyword evidence="3" id="KW-0067">ATP-binding</keyword>
<dbReference type="AlphaFoldDB" id="A0A0G1W7V8"/>
<dbReference type="CDD" id="cd01129">
    <property type="entry name" value="PulE-GspE-like"/>
    <property type="match status" value="1"/>
</dbReference>
<dbReference type="PATRIC" id="fig|1618665.3.peg.600"/>
<feature type="domain" description="AAA+ ATPase" evidence="4">
    <location>
        <begin position="314"/>
        <end position="435"/>
    </location>
</feature>
<dbReference type="GO" id="GO:0016887">
    <property type="term" value="F:ATP hydrolysis activity"/>
    <property type="evidence" value="ECO:0007669"/>
    <property type="project" value="TreeGrafter"/>
</dbReference>
<dbReference type="Gene3D" id="3.30.450.90">
    <property type="match status" value="1"/>
</dbReference>
<dbReference type="InterPro" id="IPR003593">
    <property type="entry name" value="AAA+_ATPase"/>
</dbReference>
<evidence type="ECO:0000313" key="6">
    <source>
        <dbReference type="Proteomes" id="UP000034224"/>
    </source>
</evidence>
<dbReference type="SMART" id="SM00382">
    <property type="entry name" value="AAA"/>
    <property type="match status" value="1"/>
</dbReference>
<dbReference type="GO" id="GO:0005524">
    <property type="term" value="F:ATP binding"/>
    <property type="evidence" value="ECO:0007669"/>
    <property type="project" value="UniProtKB-KW"/>
</dbReference>
<keyword evidence="2" id="KW-0547">Nucleotide-binding</keyword>
<dbReference type="Pfam" id="PF00437">
    <property type="entry name" value="T2SSE"/>
    <property type="match status" value="1"/>
</dbReference>
<dbReference type="EMBL" id="LCQK01000003">
    <property type="protein sequence ID" value="KKW14856.1"/>
    <property type="molecule type" value="Genomic_DNA"/>
</dbReference>
<dbReference type="PANTHER" id="PTHR30258:SF3">
    <property type="entry name" value="SLL1921 PROTEIN"/>
    <property type="match status" value="1"/>
</dbReference>
<dbReference type="Gene3D" id="3.30.300.160">
    <property type="entry name" value="Type II secretion system, protein E, N-terminal domain"/>
    <property type="match status" value="1"/>
</dbReference>
<evidence type="ECO:0000259" key="4">
    <source>
        <dbReference type="SMART" id="SM00382"/>
    </source>
</evidence>
<dbReference type="SUPFAM" id="SSF160246">
    <property type="entry name" value="EspE N-terminal domain-like"/>
    <property type="match status" value="1"/>
</dbReference>
<reference evidence="5 6" key="1">
    <citation type="journal article" date="2015" name="Nature">
        <title>rRNA introns, odd ribosomes, and small enigmatic genomes across a large radiation of phyla.</title>
        <authorList>
            <person name="Brown C.T."/>
            <person name="Hug L.A."/>
            <person name="Thomas B.C."/>
            <person name="Sharon I."/>
            <person name="Castelle C.J."/>
            <person name="Singh A."/>
            <person name="Wilkins M.J."/>
            <person name="Williams K.H."/>
            <person name="Banfield J.F."/>
        </authorList>
    </citation>
    <scope>NUCLEOTIDE SEQUENCE [LARGE SCALE GENOMIC DNA]</scope>
</reference>
<sequence>MINLPPEKLKDILVKQGLIDPALFDNLQIESQRKRQDLADILISQGLVNKDYLYLLIARALGVERVNLGVMKIDENILRLIPEDAARRRNVIVFGREADGRFQVAMDNPTDLETIDFLQLRLGGPVKPYLATDEDLNRGFSLYEKRLTQDFKKIIEESVKESLRSKAKGDLKEAASDLPIVAIVDNLMAYALSSRASDIHFEVLDDGVLVRYRIDGVLHEVIRMPKEIHAAIVARIKILASLRVDEHYRPQDGRFRHKIGDELVVDVRVSIIPTFYGEKVELRLLAAAQKPLSLSEIGASEDTVKVIREAIKKSYGMVLICGPTGSGKTTTLYSIMNILNKPDVNIITVEDPIEYDMRYVNQVQVNVQAGITFASGLRSLLRQDPNIIMVGEIRDSETANIGVQAALTGHLMLSSLHTNDAPTAVPRLMDMGIPPFLVAAVLNAVSSQRLARRIHLECIESYAPEASVRASISKTLEEIGADQSQVRIPKIFYRGRGCAACNHSGYYGRIGLFETLDVTENVRKIIIDRNFSLDNLRKVGREEGMTTIFEDGLRKVERGLTTIEELFRVIRE</sequence>
<name>A0A0G1W7V8_9BACT</name>
<evidence type="ECO:0000313" key="5">
    <source>
        <dbReference type="EMBL" id="KKW14856.1"/>
    </source>
</evidence>
<comment type="caution">
    <text evidence="5">The sequence shown here is derived from an EMBL/GenBank/DDBJ whole genome shotgun (WGS) entry which is preliminary data.</text>
</comment>
<organism evidence="5 6">
    <name type="scientific">Candidatus Jorgensenbacteria bacterium GW2011_GWB1_50_10</name>
    <dbReference type="NCBI Taxonomy" id="1618665"/>
    <lineage>
        <taxon>Bacteria</taxon>
        <taxon>Candidatus Joergenseniibacteriota</taxon>
    </lineage>
</organism>
<dbReference type="Gene3D" id="3.40.50.300">
    <property type="entry name" value="P-loop containing nucleotide triphosphate hydrolases"/>
    <property type="match status" value="1"/>
</dbReference>
<evidence type="ECO:0000256" key="3">
    <source>
        <dbReference type="ARBA" id="ARBA00022840"/>
    </source>
</evidence>
<evidence type="ECO:0000256" key="1">
    <source>
        <dbReference type="ARBA" id="ARBA00006611"/>
    </source>
</evidence>
<dbReference type="PANTHER" id="PTHR30258">
    <property type="entry name" value="TYPE II SECRETION SYSTEM PROTEIN GSPE-RELATED"/>
    <property type="match status" value="1"/>
</dbReference>
<comment type="similarity">
    <text evidence="1">Belongs to the GSP E family.</text>
</comment>
<dbReference type="SUPFAM" id="SSF52540">
    <property type="entry name" value="P-loop containing nucleoside triphosphate hydrolases"/>
    <property type="match status" value="1"/>
</dbReference>
<dbReference type="STRING" id="1618665.UY55_C0003G0073"/>